<name>A0A5B7GPB8_PORTR</name>
<evidence type="ECO:0000313" key="1">
    <source>
        <dbReference type="EMBL" id="MPC58424.1"/>
    </source>
</evidence>
<protein>
    <submittedName>
        <fullName evidence="1">Uncharacterized protein</fullName>
    </submittedName>
</protein>
<reference evidence="1 2" key="1">
    <citation type="submission" date="2019-05" db="EMBL/GenBank/DDBJ databases">
        <title>Another draft genome of Portunus trituberculatus and its Hox gene families provides insights of decapod evolution.</title>
        <authorList>
            <person name="Jeong J.-H."/>
            <person name="Song I."/>
            <person name="Kim S."/>
            <person name="Choi T."/>
            <person name="Kim D."/>
            <person name="Ryu S."/>
            <person name="Kim W."/>
        </authorList>
    </citation>
    <scope>NUCLEOTIDE SEQUENCE [LARGE SCALE GENOMIC DNA]</scope>
    <source>
        <tissue evidence="1">Muscle</tissue>
    </source>
</reference>
<keyword evidence="2" id="KW-1185">Reference proteome</keyword>
<dbReference type="EMBL" id="VSRR010015667">
    <property type="protein sequence ID" value="MPC58424.1"/>
    <property type="molecule type" value="Genomic_DNA"/>
</dbReference>
<dbReference type="AlphaFoldDB" id="A0A5B7GPB8"/>
<proteinExistence type="predicted"/>
<accession>A0A5B7GPB8</accession>
<evidence type="ECO:0000313" key="2">
    <source>
        <dbReference type="Proteomes" id="UP000324222"/>
    </source>
</evidence>
<organism evidence="1 2">
    <name type="scientific">Portunus trituberculatus</name>
    <name type="common">Swimming crab</name>
    <name type="synonym">Neptunus trituberculatus</name>
    <dbReference type="NCBI Taxonomy" id="210409"/>
    <lineage>
        <taxon>Eukaryota</taxon>
        <taxon>Metazoa</taxon>
        <taxon>Ecdysozoa</taxon>
        <taxon>Arthropoda</taxon>
        <taxon>Crustacea</taxon>
        <taxon>Multicrustacea</taxon>
        <taxon>Malacostraca</taxon>
        <taxon>Eumalacostraca</taxon>
        <taxon>Eucarida</taxon>
        <taxon>Decapoda</taxon>
        <taxon>Pleocyemata</taxon>
        <taxon>Brachyura</taxon>
        <taxon>Eubrachyura</taxon>
        <taxon>Portunoidea</taxon>
        <taxon>Portunidae</taxon>
        <taxon>Portuninae</taxon>
        <taxon>Portunus</taxon>
    </lineage>
</organism>
<dbReference type="Proteomes" id="UP000324222">
    <property type="component" value="Unassembled WGS sequence"/>
</dbReference>
<comment type="caution">
    <text evidence="1">The sequence shown here is derived from an EMBL/GenBank/DDBJ whole genome shotgun (WGS) entry which is preliminary data.</text>
</comment>
<gene>
    <name evidence="1" type="ORF">E2C01_052429</name>
</gene>
<sequence length="71" mass="7682">MLLADVRSTVSSVVESSAGVISGLKLVELNSRRNQSLEAKAKPVFPDWVVLDVCGGEGMLYRTLMGMRVVD</sequence>